<evidence type="ECO:0000256" key="9">
    <source>
        <dbReference type="ARBA" id="ARBA00038276"/>
    </source>
</evidence>
<dbReference type="Gene3D" id="3.30.460.10">
    <property type="entry name" value="Beta Polymerase, domain 2"/>
    <property type="match status" value="1"/>
</dbReference>
<dbReference type="Pfam" id="PF01909">
    <property type="entry name" value="NTP_transf_2"/>
    <property type="match status" value="1"/>
</dbReference>
<comment type="caution">
    <text evidence="11">The sequence shown here is derived from an EMBL/GenBank/DDBJ whole genome shotgun (WGS) entry which is preliminary data.</text>
</comment>
<evidence type="ECO:0000256" key="8">
    <source>
        <dbReference type="ARBA" id="ARBA00022842"/>
    </source>
</evidence>
<keyword evidence="3 11" id="KW-0808">Transferase</keyword>
<reference evidence="11 12" key="1">
    <citation type="submission" date="2017-06" db="EMBL/GenBank/DDBJ databases">
        <title>Raineya orbicola gen. nov., sp. nov. a slightly thermophilic bacterium of the phylum Bacteroidetes and the description of Raineyaceae fam. nov.</title>
        <authorList>
            <person name="Albuquerque L."/>
            <person name="Polonia A.R.M."/>
            <person name="Barroso C."/>
            <person name="Froufe H.J.C."/>
            <person name="Lage O."/>
            <person name="Lobo-Da-Cunha A."/>
            <person name="Egas C."/>
            <person name="Da Costa M.S."/>
        </authorList>
    </citation>
    <scope>NUCLEOTIDE SEQUENCE [LARGE SCALE GENOMIC DNA]</scope>
    <source>
        <strain evidence="11 12">SPSPC-11</strain>
    </source>
</reference>
<protein>
    <submittedName>
        <fullName evidence="11">Putative nucleotidyltransferase</fullName>
    </submittedName>
</protein>
<evidence type="ECO:0000256" key="1">
    <source>
        <dbReference type="ARBA" id="ARBA00001946"/>
    </source>
</evidence>
<dbReference type="PANTHER" id="PTHR33571:SF12">
    <property type="entry name" value="BSL3053 PROTEIN"/>
    <property type="match status" value="1"/>
</dbReference>
<evidence type="ECO:0000256" key="2">
    <source>
        <dbReference type="ARBA" id="ARBA00022649"/>
    </source>
</evidence>
<keyword evidence="8" id="KW-0460">Magnesium</keyword>
<evidence type="ECO:0000256" key="5">
    <source>
        <dbReference type="ARBA" id="ARBA00022723"/>
    </source>
</evidence>
<evidence type="ECO:0000259" key="10">
    <source>
        <dbReference type="Pfam" id="PF01909"/>
    </source>
</evidence>
<organism evidence="11 12">
    <name type="scientific">Raineya orbicola</name>
    <dbReference type="NCBI Taxonomy" id="2016530"/>
    <lineage>
        <taxon>Bacteria</taxon>
        <taxon>Pseudomonadati</taxon>
        <taxon>Bacteroidota</taxon>
        <taxon>Cytophagia</taxon>
        <taxon>Cytophagales</taxon>
        <taxon>Raineyaceae</taxon>
        <taxon>Raineya</taxon>
    </lineage>
</organism>
<evidence type="ECO:0000313" key="11">
    <source>
        <dbReference type="EMBL" id="PKQ68896.1"/>
    </source>
</evidence>
<comment type="similarity">
    <text evidence="9">Belongs to the MntA antitoxin family.</text>
</comment>
<dbReference type="InterPro" id="IPR052038">
    <property type="entry name" value="Type-VII_TA_antitoxin"/>
</dbReference>
<dbReference type="InterPro" id="IPR043519">
    <property type="entry name" value="NT_sf"/>
</dbReference>
<keyword evidence="4" id="KW-0548">Nucleotidyltransferase</keyword>
<dbReference type="GO" id="GO:0016779">
    <property type="term" value="F:nucleotidyltransferase activity"/>
    <property type="evidence" value="ECO:0007669"/>
    <property type="project" value="UniProtKB-KW"/>
</dbReference>
<keyword evidence="6" id="KW-0547">Nucleotide-binding</keyword>
<keyword evidence="7" id="KW-0067">ATP-binding</keyword>
<dbReference type="GO" id="GO:0005524">
    <property type="term" value="F:ATP binding"/>
    <property type="evidence" value="ECO:0007669"/>
    <property type="project" value="UniProtKB-KW"/>
</dbReference>
<name>A0A2N3IF10_9BACT</name>
<evidence type="ECO:0000256" key="6">
    <source>
        <dbReference type="ARBA" id="ARBA00022741"/>
    </source>
</evidence>
<dbReference type="PANTHER" id="PTHR33571">
    <property type="entry name" value="SSL8005 PROTEIN"/>
    <property type="match status" value="1"/>
</dbReference>
<sequence length="102" mass="12053">MEIINIHTKTLERLCQKYSVKRMYVFGSVTTPLFTQESDLDFLIDFDDKLDFATYANNFFLLQEELSNLFHRKIDLITEKSLRNPYLIESINASKKMIYGSE</sequence>
<keyword evidence="5" id="KW-0479">Metal-binding</keyword>
<dbReference type="SUPFAM" id="SSF81301">
    <property type="entry name" value="Nucleotidyltransferase"/>
    <property type="match status" value="1"/>
</dbReference>
<evidence type="ECO:0000256" key="4">
    <source>
        <dbReference type="ARBA" id="ARBA00022695"/>
    </source>
</evidence>
<evidence type="ECO:0000256" key="7">
    <source>
        <dbReference type="ARBA" id="ARBA00022840"/>
    </source>
</evidence>
<proteinExistence type="inferred from homology"/>
<gene>
    <name evidence="11" type="ORF">Rain11_1551</name>
</gene>
<feature type="domain" description="Polymerase nucleotidyl transferase" evidence="10">
    <location>
        <begin position="9"/>
        <end position="93"/>
    </location>
</feature>
<dbReference type="OrthoDB" id="9793933at2"/>
<dbReference type="EMBL" id="NKXO01000022">
    <property type="protein sequence ID" value="PKQ68896.1"/>
    <property type="molecule type" value="Genomic_DNA"/>
</dbReference>
<dbReference type="GO" id="GO:0046872">
    <property type="term" value="F:metal ion binding"/>
    <property type="evidence" value="ECO:0007669"/>
    <property type="project" value="UniProtKB-KW"/>
</dbReference>
<keyword evidence="12" id="KW-1185">Reference proteome</keyword>
<evidence type="ECO:0000256" key="3">
    <source>
        <dbReference type="ARBA" id="ARBA00022679"/>
    </source>
</evidence>
<dbReference type="Proteomes" id="UP000233387">
    <property type="component" value="Unassembled WGS sequence"/>
</dbReference>
<comment type="cofactor">
    <cofactor evidence="1">
        <name>Mg(2+)</name>
        <dbReference type="ChEBI" id="CHEBI:18420"/>
    </cofactor>
</comment>
<evidence type="ECO:0000313" key="12">
    <source>
        <dbReference type="Proteomes" id="UP000233387"/>
    </source>
</evidence>
<dbReference type="RefSeq" id="WP_101358820.1">
    <property type="nucleotide sequence ID" value="NZ_NKXO01000022.1"/>
</dbReference>
<dbReference type="AlphaFoldDB" id="A0A2N3IF10"/>
<dbReference type="InterPro" id="IPR002934">
    <property type="entry name" value="Polymerase_NTP_transf_dom"/>
</dbReference>
<accession>A0A2N3IF10</accession>
<keyword evidence="2" id="KW-1277">Toxin-antitoxin system</keyword>